<evidence type="ECO:0000313" key="3">
    <source>
        <dbReference type="Proteomes" id="UP001383192"/>
    </source>
</evidence>
<sequence length="255" mass="28887">MVARFADGVARRYIPKKHRYHSFPESKKIGIATQIAMLPARVPIYLAFVPLVGLGVDGYTDWHSILLDDICTLYITTYFFDAAHRSTSIPLELLLHHFIAAITILWTTYLRAYVSTQEHVAFTLLFVPFLSPGVALGDTCIDLASLTYSLSPTSPKALLAICATWILATSHLLIRLIQWYTILSHAHLYRSDLMRFLGIWAWVLPPMLGFWATMEFADAYVLFLFPGKLVRRQRAAQGERGEGEVQLKEEEKKGV</sequence>
<dbReference type="EMBL" id="JAYKXP010000015">
    <property type="protein sequence ID" value="KAK7050010.1"/>
    <property type="molecule type" value="Genomic_DNA"/>
</dbReference>
<proteinExistence type="predicted"/>
<feature type="transmembrane region" description="Helical" evidence="1">
    <location>
        <begin position="157"/>
        <end position="179"/>
    </location>
</feature>
<gene>
    <name evidence="2" type="ORF">VNI00_005441</name>
</gene>
<name>A0AAW0DBQ1_9AGAR</name>
<protein>
    <recommendedName>
        <fullName evidence="4">TLC domain-containing protein</fullName>
    </recommendedName>
</protein>
<keyword evidence="1" id="KW-0812">Transmembrane</keyword>
<organism evidence="2 3">
    <name type="scientific">Paramarasmius palmivorus</name>
    <dbReference type="NCBI Taxonomy" id="297713"/>
    <lineage>
        <taxon>Eukaryota</taxon>
        <taxon>Fungi</taxon>
        <taxon>Dikarya</taxon>
        <taxon>Basidiomycota</taxon>
        <taxon>Agaricomycotina</taxon>
        <taxon>Agaricomycetes</taxon>
        <taxon>Agaricomycetidae</taxon>
        <taxon>Agaricales</taxon>
        <taxon>Marasmiineae</taxon>
        <taxon>Marasmiaceae</taxon>
        <taxon>Paramarasmius</taxon>
    </lineage>
</organism>
<feature type="transmembrane region" description="Helical" evidence="1">
    <location>
        <begin position="199"/>
        <end position="225"/>
    </location>
</feature>
<keyword evidence="1" id="KW-1133">Transmembrane helix</keyword>
<accession>A0AAW0DBQ1</accession>
<dbReference type="AlphaFoldDB" id="A0AAW0DBQ1"/>
<reference evidence="2 3" key="1">
    <citation type="submission" date="2024-01" db="EMBL/GenBank/DDBJ databases">
        <title>A draft genome for a cacao thread blight-causing isolate of Paramarasmius palmivorus.</title>
        <authorList>
            <person name="Baruah I.K."/>
            <person name="Bukari Y."/>
            <person name="Amoako-Attah I."/>
            <person name="Meinhardt L.W."/>
            <person name="Bailey B.A."/>
            <person name="Cohen S.P."/>
        </authorList>
    </citation>
    <scope>NUCLEOTIDE SEQUENCE [LARGE SCALE GENOMIC DNA]</scope>
    <source>
        <strain evidence="2 3">GH-12</strain>
    </source>
</reference>
<feature type="transmembrane region" description="Helical" evidence="1">
    <location>
        <begin position="120"/>
        <end position="145"/>
    </location>
</feature>
<dbReference type="Proteomes" id="UP001383192">
    <property type="component" value="Unassembled WGS sequence"/>
</dbReference>
<comment type="caution">
    <text evidence="2">The sequence shown here is derived from an EMBL/GenBank/DDBJ whole genome shotgun (WGS) entry which is preliminary data.</text>
</comment>
<keyword evidence="3" id="KW-1185">Reference proteome</keyword>
<evidence type="ECO:0000256" key="1">
    <source>
        <dbReference type="SAM" id="Phobius"/>
    </source>
</evidence>
<feature type="transmembrane region" description="Helical" evidence="1">
    <location>
        <begin position="93"/>
        <end position="114"/>
    </location>
</feature>
<evidence type="ECO:0000313" key="2">
    <source>
        <dbReference type="EMBL" id="KAK7050010.1"/>
    </source>
</evidence>
<feature type="transmembrane region" description="Helical" evidence="1">
    <location>
        <begin position="35"/>
        <end position="56"/>
    </location>
</feature>
<keyword evidence="1" id="KW-0472">Membrane</keyword>
<evidence type="ECO:0008006" key="4">
    <source>
        <dbReference type="Google" id="ProtNLM"/>
    </source>
</evidence>